<gene>
    <name evidence="1" type="ORF">RPERSI_LOCUS8738</name>
</gene>
<name>A0ACA9NWP9_9GLOM</name>
<keyword evidence="2" id="KW-1185">Reference proteome</keyword>
<comment type="caution">
    <text evidence="1">The sequence shown here is derived from an EMBL/GenBank/DDBJ whole genome shotgun (WGS) entry which is preliminary data.</text>
</comment>
<feature type="non-terminal residue" evidence="1">
    <location>
        <position position="87"/>
    </location>
</feature>
<dbReference type="Proteomes" id="UP000789920">
    <property type="component" value="Unassembled WGS sequence"/>
</dbReference>
<protein>
    <submittedName>
        <fullName evidence="1">669_t:CDS:1</fullName>
    </submittedName>
</protein>
<reference evidence="1" key="1">
    <citation type="submission" date="2021-06" db="EMBL/GenBank/DDBJ databases">
        <authorList>
            <person name="Kallberg Y."/>
            <person name="Tangrot J."/>
            <person name="Rosling A."/>
        </authorList>
    </citation>
    <scope>NUCLEOTIDE SEQUENCE</scope>
    <source>
        <strain evidence="1">MA461A</strain>
    </source>
</reference>
<organism evidence="1 2">
    <name type="scientific">Racocetra persica</name>
    <dbReference type="NCBI Taxonomy" id="160502"/>
    <lineage>
        <taxon>Eukaryota</taxon>
        <taxon>Fungi</taxon>
        <taxon>Fungi incertae sedis</taxon>
        <taxon>Mucoromycota</taxon>
        <taxon>Glomeromycotina</taxon>
        <taxon>Glomeromycetes</taxon>
        <taxon>Diversisporales</taxon>
        <taxon>Gigasporaceae</taxon>
        <taxon>Racocetra</taxon>
    </lineage>
</organism>
<dbReference type="EMBL" id="CAJVQC010016003">
    <property type="protein sequence ID" value="CAG8672410.1"/>
    <property type="molecule type" value="Genomic_DNA"/>
</dbReference>
<feature type="non-terminal residue" evidence="1">
    <location>
        <position position="1"/>
    </location>
</feature>
<evidence type="ECO:0000313" key="2">
    <source>
        <dbReference type="Proteomes" id="UP000789920"/>
    </source>
</evidence>
<sequence length="87" mass="9910">ELEDLSNQPNIKKLSDTDDSSSVSEDENILSAALVTLILNSRIKSLRFATNTQQTNTRIKLQDDDFFAKVFNLEESNNNTIEFEENK</sequence>
<accession>A0ACA9NWP9</accession>
<evidence type="ECO:0000313" key="1">
    <source>
        <dbReference type="EMBL" id="CAG8672410.1"/>
    </source>
</evidence>
<proteinExistence type="predicted"/>